<feature type="chain" id="PRO_5036450214" evidence="1">
    <location>
        <begin position="19"/>
        <end position="171"/>
    </location>
</feature>
<organism evidence="2 3">
    <name type="scientific">Trichonephila clavata</name>
    <name type="common">Joro spider</name>
    <name type="synonym">Nephila clavata</name>
    <dbReference type="NCBI Taxonomy" id="2740835"/>
    <lineage>
        <taxon>Eukaryota</taxon>
        <taxon>Metazoa</taxon>
        <taxon>Ecdysozoa</taxon>
        <taxon>Arthropoda</taxon>
        <taxon>Chelicerata</taxon>
        <taxon>Arachnida</taxon>
        <taxon>Araneae</taxon>
        <taxon>Araneomorphae</taxon>
        <taxon>Entelegynae</taxon>
        <taxon>Araneoidea</taxon>
        <taxon>Nephilidae</taxon>
        <taxon>Trichonephila</taxon>
    </lineage>
</organism>
<dbReference type="EMBL" id="BMAO01015997">
    <property type="protein sequence ID" value="GFR05650.1"/>
    <property type="molecule type" value="Genomic_DNA"/>
</dbReference>
<feature type="signal peptide" evidence="1">
    <location>
        <begin position="1"/>
        <end position="18"/>
    </location>
</feature>
<reference evidence="2" key="1">
    <citation type="submission" date="2020-07" db="EMBL/GenBank/DDBJ databases">
        <title>Multicomponent nature underlies the extraordinary mechanical properties of spider dragline silk.</title>
        <authorList>
            <person name="Kono N."/>
            <person name="Nakamura H."/>
            <person name="Mori M."/>
            <person name="Yoshida Y."/>
            <person name="Ohtoshi R."/>
            <person name="Malay A.D."/>
            <person name="Moran D.A.P."/>
            <person name="Tomita M."/>
            <person name="Numata K."/>
            <person name="Arakawa K."/>
        </authorList>
    </citation>
    <scope>NUCLEOTIDE SEQUENCE</scope>
</reference>
<evidence type="ECO:0000256" key="1">
    <source>
        <dbReference type="SAM" id="SignalP"/>
    </source>
</evidence>
<protein>
    <submittedName>
        <fullName evidence="2">Uncharacterized protein</fullName>
    </submittedName>
</protein>
<keyword evidence="3" id="KW-1185">Reference proteome</keyword>
<comment type="caution">
    <text evidence="2">The sequence shown here is derived from an EMBL/GenBank/DDBJ whole genome shotgun (WGS) entry which is preliminary data.</text>
</comment>
<evidence type="ECO:0000313" key="3">
    <source>
        <dbReference type="Proteomes" id="UP000887116"/>
    </source>
</evidence>
<evidence type="ECO:0000313" key="2">
    <source>
        <dbReference type="EMBL" id="GFR05650.1"/>
    </source>
</evidence>
<sequence>MATFVLLHSLWCLLKIFVDFNFQYCLHLIPYYIFIEFLKPNLKQDAQNTDQEINLSLQITQAEEKFHYSSENADNKFTIKYKATEYEVPIEGQMMSDISIQQNMDAISSEMDTKGFNFSPSKKRSNITETWEQISMLSSETTLVQGTQYTFYDDNEEKFIIDNANFEEEEK</sequence>
<accession>A0A8X6LDE3</accession>
<keyword evidence="1" id="KW-0732">Signal</keyword>
<dbReference type="AlphaFoldDB" id="A0A8X6LDE3"/>
<name>A0A8X6LDE3_TRICU</name>
<dbReference type="Proteomes" id="UP000887116">
    <property type="component" value="Unassembled WGS sequence"/>
</dbReference>
<proteinExistence type="predicted"/>
<gene>
    <name evidence="2" type="ORF">TNCT_503721</name>
</gene>